<dbReference type="STRING" id="292564.Cyagr_1504"/>
<evidence type="ECO:0000313" key="3">
    <source>
        <dbReference type="Proteomes" id="UP000010388"/>
    </source>
</evidence>
<dbReference type="SUPFAM" id="SSF53597">
    <property type="entry name" value="Dihydrofolate reductase-like"/>
    <property type="match status" value="1"/>
</dbReference>
<evidence type="ECO:0000313" key="2">
    <source>
        <dbReference type="EMBL" id="AFY28668.1"/>
    </source>
</evidence>
<organism evidence="2 3">
    <name type="scientific">Cyanobium gracile (strain ATCC 27147 / PCC 6307)</name>
    <dbReference type="NCBI Taxonomy" id="292564"/>
    <lineage>
        <taxon>Bacteria</taxon>
        <taxon>Bacillati</taxon>
        <taxon>Cyanobacteriota</taxon>
        <taxon>Cyanophyceae</taxon>
        <taxon>Synechococcales</taxon>
        <taxon>Prochlorococcaceae</taxon>
        <taxon>Cyanobium</taxon>
    </lineage>
</organism>
<evidence type="ECO:0000259" key="1">
    <source>
        <dbReference type="Pfam" id="PF01872"/>
    </source>
</evidence>
<accession>K9P6R7</accession>
<dbReference type="AlphaFoldDB" id="K9P6R7"/>
<dbReference type="InterPro" id="IPR024072">
    <property type="entry name" value="DHFR-like_dom_sf"/>
</dbReference>
<proteinExistence type="predicted"/>
<gene>
    <name evidence="2" type="ordered locus">Cyagr_1504</name>
</gene>
<dbReference type="OrthoDB" id="195113at2"/>
<dbReference type="GO" id="GO:0009231">
    <property type="term" value="P:riboflavin biosynthetic process"/>
    <property type="evidence" value="ECO:0007669"/>
    <property type="project" value="InterPro"/>
</dbReference>
<protein>
    <submittedName>
        <fullName evidence="2">Dihydrofolate reductase</fullName>
    </submittedName>
</protein>
<dbReference type="Proteomes" id="UP000010388">
    <property type="component" value="Chromosome"/>
</dbReference>
<dbReference type="PANTHER" id="PTHR38011:SF11">
    <property type="entry name" value="2,5-DIAMINO-6-RIBOSYLAMINO-4(3H)-PYRIMIDINONE 5'-PHOSPHATE REDUCTASE"/>
    <property type="match status" value="1"/>
</dbReference>
<dbReference type="InterPro" id="IPR050765">
    <property type="entry name" value="Riboflavin_Biosynth_HTPR"/>
</dbReference>
<dbReference type="HOGENOM" id="CLU_043966_4_1_3"/>
<dbReference type="PANTHER" id="PTHR38011">
    <property type="entry name" value="DIHYDROFOLATE REDUCTASE FAMILY PROTEIN (AFU_ORTHOLOGUE AFUA_8G06820)"/>
    <property type="match status" value="1"/>
</dbReference>
<name>K9P6R7_CYAGP</name>
<dbReference type="Pfam" id="PF01872">
    <property type="entry name" value="RibD_C"/>
    <property type="match status" value="1"/>
</dbReference>
<dbReference type="Gene3D" id="3.40.430.10">
    <property type="entry name" value="Dihydrofolate Reductase, subunit A"/>
    <property type="match status" value="1"/>
</dbReference>
<dbReference type="eggNOG" id="COG0262">
    <property type="taxonomic scope" value="Bacteria"/>
</dbReference>
<dbReference type="InterPro" id="IPR002734">
    <property type="entry name" value="RibDG_C"/>
</dbReference>
<dbReference type="KEGG" id="cgc:Cyagr_1504"/>
<dbReference type="GO" id="GO:0008703">
    <property type="term" value="F:5-amino-6-(5-phosphoribosylamino)uracil reductase activity"/>
    <property type="evidence" value="ECO:0007669"/>
    <property type="project" value="InterPro"/>
</dbReference>
<sequence length="225" mass="24008">MGCNKVQAIAPFVNHTFLPTTLKNQSYSASSLDGFLATTDNSLDWLLQFGEAEGPGYKNFLADIGAIAMGSSTNQWLLDHYIKGGTPDEKAWLYTQPTGIFSGRKLDAVRDADLRFVQGAVTPVHQQMAAAAKGKNFWIAGGGELAGQSFDPDLLDELIIQVASVTLGQGLPLLPRLIAFPPLRLRSVQALGEAFAELHDQVPHPGDWIGMAGGSTPPNGSGFTL</sequence>
<feature type="domain" description="Bacterial bifunctional deaminase-reductase C-terminal" evidence="1">
    <location>
        <begin position="29"/>
        <end position="193"/>
    </location>
</feature>
<dbReference type="EMBL" id="CP003495">
    <property type="protein sequence ID" value="AFY28668.1"/>
    <property type="molecule type" value="Genomic_DNA"/>
</dbReference>
<reference evidence="3" key="1">
    <citation type="journal article" date="2013" name="Proc. Natl. Acad. Sci. U.S.A.">
        <title>Improving the coverage of the cyanobacterial phylum using diversity-driven genome sequencing.</title>
        <authorList>
            <person name="Shih P.M."/>
            <person name="Wu D."/>
            <person name="Latifi A."/>
            <person name="Axen S.D."/>
            <person name="Fewer D.P."/>
            <person name="Talla E."/>
            <person name="Calteau A."/>
            <person name="Cai F."/>
            <person name="Tandeau de Marsac N."/>
            <person name="Rippka R."/>
            <person name="Herdman M."/>
            <person name="Sivonen K."/>
            <person name="Coursin T."/>
            <person name="Laurent T."/>
            <person name="Goodwin L."/>
            <person name="Nolan M."/>
            <person name="Davenport K.W."/>
            <person name="Han C.S."/>
            <person name="Rubin E.M."/>
            <person name="Eisen J.A."/>
            <person name="Woyke T."/>
            <person name="Gugger M."/>
            <person name="Kerfeld C.A."/>
        </authorList>
    </citation>
    <scope>NUCLEOTIDE SEQUENCE [LARGE SCALE GENOMIC DNA]</scope>
    <source>
        <strain evidence="3">ATCC 27147 / PCC 6307</strain>
    </source>
</reference>